<protein>
    <submittedName>
        <fullName evidence="1">Uncharacterized protein</fullName>
    </submittedName>
</protein>
<organism evidence="1 2">
    <name type="scientific">Fusarium falciforme</name>
    <dbReference type="NCBI Taxonomy" id="195108"/>
    <lineage>
        <taxon>Eukaryota</taxon>
        <taxon>Fungi</taxon>
        <taxon>Dikarya</taxon>
        <taxon>Ascomycota</taxon>
        <taxon>Pezizomycotina</taxon>
        <taxon>Sordariomycetes</taxon>
        <taxon>Hypocreomycetidae</taxon>
        <taxon>Hypocreales</taxon>
        <taxon>Nectriaceae</taxon>
        <taxon>Fusarium</taxon>
        <taxon>Fusarium solani species complex</taxon>
    </lineage>
</organism>
<gene>
    <name evidence="1" type="ORF">NW755_14953</name>
</gene>
<reference evidence="1" key="1">
    <citation type="submission" date="2022-09" db="EMBL/GenBank/DDBJ databases">
        <title>Fusarium specimens isolated from Avocado Roots.</title>
        <authorList>
            <person name="Stajich J."/>
            <person name="Roper C."/>
            <person name="Heimlech-Rivalta G."/>
        </authorList>
    </citation>
    <scope>NUCLEOTIDE SEQUENCE</scope>
    <source>
        <strain evidence="1">A02</strain>
    </source>
</reference>
<evidence type="ECO:0000313" key="2">
    <source>
        <dbReference type="Proteomes" id="UP001152087"/>
    </source>
</evidence>
<evidence type="ECO:0000313" key="1">
    <source>
        <dbReference type="EMBL" id="KAJ4176355.1"/>
    </source>
</evidence>
<comment type="caution">
    <text evidence="1">The sequence shown here is derived from an EMBL/GenBank/DDBJ whole genome shotgun (WGS) entry which is preliminary data.</text>
</comment>
<sequence>MWYWHTPRLLVGQTLLDGKFILQEAQHARQVFGLQLPSSLLSGSSSDLFPRRRTAPLIISIPPLLGQKVLVKERKIRMHGLRCTTFSGQQGPLKLTRWLMLRGTSTVGRVMRLPPCSAWPQTASQTSSGQRPRNCFRMLPPCGIFNRRLLRQNLSER</sequence>
<keyword evidence="2" id="KW-1185">Reference proteome</keyword>
<dbReference type="Proteomes" id="UP001152087">
    <property type="component" value="Unassembled WGS sequence"/>
</dbReference>
<proteinExistence type="predicted"/>
<accession>A0A9W8UUK4</accession>
<dbReference type="AlphaFoldDB" id="A0A9W8UUK4"/>
<name>A0A9W8UUK4_9HYPO</name>
<dbReference type="EMBL" id="JAOQAV010000199">
    <property type="protein sequence ID" value="KAJ4176355.1"/>
    <property type="molecule type" value="Genomic_DNA"/>
</dbReference>